<organism evidence="1 2">
    <name type="scientific">Pisolithus tinctorius Marx 270</name>
    <dbReference type="NCBI Taxonomy" id="870435"/>
    <lineage>
        <taxon>Eukaryota</taxon>
        <taxon>Fungi</taxon>
        <taxon>Dikarya</taxon>
        <taxon>Basidiomycota</taxon>
        <taxon>Agaricomycotina</taxon>
        <taxon>Agaricomycetes</taxon>
        <taxon>Agaricomycetidae</taxon>
        <taxon>Boletales</taxon>
        <taxon>Sclerodermatineae</taxon>
        <taxon>Pisolithaceae</taxon>
        <taxon>Pisolithus</taxon>
    </lineage>
</organism>
<evidence type="ECO:0000313" key="2">
    <source>
        <dbReference type="Proteomes" id="UP000054217"/>
    </source>
</evidence>
<accession>A0A0C3PRD1</accession>
<dbReference type="Proteomes" id="UP000054217">
    <property type="component" value="Unassembled WGS sequence"/>
</dbReference>
<name>A0A0C3PRD1_PISTI</name>
<keyword evidence="2" id="KW-1185">Reference proteome</keyword>
<protein>
    <submittedName>
        <fullName evidence="1">Uncharacterized protein</fullName>
    </submittedName>
</protein>
<dbReference type="AlphaFoldDB" id="A0A0C3PRD1"/>
<evidence type="ECO:0000313" key="1">
    <source>
        <dbReference type="EMBL" id="KIO11621.1"/>
    </source>
</evidence>
<dbReference type="EMBL" id="KN831949">
    <property type="protein sequence ID" value="KIO11621.1"/>
    <property type="molecule type" value="Genomic_DNA"/>
</dbReference>
<sequence>MGTPLPVVGKELTAEYNLATFLTFSVRCECLVSRHDRSQGFLPEHVDHNLFVCHRIWSRDWISECPLEDNRTLST</sequence>
<proteinExistence type="predicted"/>
<gene>
    <name evidence="1" type="ORF">M404DRAFT_791909</name>
</gene>
<dbReference type="HOGENOM" id="CLU_2672088_0_0_1"/>
<reference evidence="1 2" key="1">
    <citation type="submission" date="2014-04" db="EMBL/GenBank/DDBJ databases">
        <authorList>
            <consortium name="DOE Joint Genome Institute"/>
            <person name="Kuo A."/>
            <person name="Kohler A."/>
            <person name="Costa M.D."/>
            <person name="Nagy L.G."/>
            <person name="Floudas D."/>
            <person name="Copeland A."/>
            <person name="Barry K.W."/>
            <person name="Cichocki N."/>
            <person name="Veneault-Fourrey C."/>
            <person name="LaButti K."/>
            <person name="Lindquist E.A."/>
            <person name="Lipzen A."/>
            <person name="Lundell T."/>
            <person name="Morin E."/>
            <person name="Murat C."/>
            <person name="Sun H."/>
            <person name="Tunlid A."/>
            <person name="Henrissat B."/>
            <person name="Grigoriev I.V."/>
            <person name="Hibbett D.S."/>
            <person name="Martin F."/>
            <person name="Nordberg H.P."/>
            <person name="Cantor M.N."/>
            <person name="Hua S.X."/>
        </authorList>
    </citation>
    <scope>NUCLEOTIDE SEQUENCE [LARGE SCALE GENOMIC DNA]</scope>
    <source>
        <strain evidence="1 2">Marx 270</strain>
    </source>
</reference>
<dbReference type="InParanoid" id="A0A0C3PRD1"/>
<reference evidence="2" key="2">
    <citation type="submission" date="2015-01" db="EMBL/GenBank/DDBJ databases">
        <title>Evolutionary Origins and Diversification of the Mycorrhizal Mutualists.</title>
        <authorList>
            <consortium name="DOE Joint Genome Institute"/>
            <consortium name="Mycorrhizal Genomics Consortium"/>
            <person name="Kohler A."/>
            <person name="Kuo A."/>
            <person name="Nagy L.G."/>
            <person name="Floudas D."/>
            <person name="Copeland A."/>
            <person name="Barry K.W."/>
            <person name="Cichocki N."/>
            <person name="Veneault-Fourrey C."/>
            <person name="LaButti K."/>
            <person name="Lindquist E.A."/>
            <person name="Lipzen A."/>
            <person name="Lundell T."/>
            <person name="Morin E."/>
            <person name="Murat C."/>
            <person name="Riley R."/>
            <person name="Ohm R."/>
            <person name="Sun H."/>
            <person name="Tunlid A."/>
            <person name="Henrissat B."/>
            <person name="Grigoriev I.V."/>
            <person name="Hibbett D.S."/>
            <person name="Martin F."/>
        </authorList>
    </citation>
    <scope>NUCLEOTIDE SEQUENCE [LARGE SCALE GENOMIC DNA]</scope>
    <source>
        <strain evidence="2">Marx 270</strain>
    </source>
</reference>